<organism evidence="1">
    <name type="scientific">Nephila pilipes</name>
    <name type="common">Giant wood spider</name>
    <name type="synonym">Nephila maculata</name>
    <dbReference type="NCBI Taxonomy" id="299642"/>
    <lineage>
        <taxon>Eukaryota</taxon>
        <taxon>Metazoa</taxon>
        <taxon>Ecdysozoa</taxon>
        <taxon>Arthropoda</taxon>
        <taxon>Chelicerata</taxon>
        <taxon>Arachnida</taxon>
        <taxon>Araneae</taxon>
        <taxon>Araneomorphae</taxon>
        <taxon>Entelegynae</taxon>
        <taxon>Araneoidea</taxon>
        <taxon>Nephilidae</taxon>
        <taxon>Nephila</taxon>
    </lineage>
</organism>
<protein>
    <submittedName>
        <fullName evidence="1">BLTX10</fullName>
    </submittedName>
</protein>
<dbReference type="EMBL" id="KF433097">
    <property type="protein sequence ID" value="AII97422.1"/>
    <property type="molecule type" value="mRNA"/>
</dbReference>
<proteinExistence type="evidence at transcript level"/>
<accession>A0A076KYQ9</accession>
<dbReference type="Gene3D" id="3.30.710.10">
    <property type="entry name" value="Potassium Channel Kv1.1, Chain A"/>
    <property type="match status" value="1"/>
</dbReference>
<reference evidence="1" key="1">
    <citation type="submission" date="2013-07" db="EMBL/GenBank/DDBJ databases">
        <title>Nephila pilipes venom gland.</title>
        <authorList>
            <person name="Huo L.J."/>
        </authorList>
    </citation>
    <scope>NUCLEOTIDE SEQUENCE</scope>
    <source>
        <tissue evidence="1">Venom gland</tissue>
    </source>
</reference>
<evidence type="ECO:0000313" key="1">
    <source>
        <dbReference type="EMBL" id="AII97422.1"/>
    </source>
</evidence>
<sequence>MMYIFYTDKFSGLEDNILLEAHRAALRFGQKKLLDLCEERIAKWEITCDNVCSLLDQLSDIESMKLRCLKFDKNHAVPVLISDLAAIITKYKHLLTPEESAAFFVNIHNPGSMSLPPWCQCPK</sequence>
<name>A0A076KYQ9_NEPPI</name>
<dbReference type="InterPro" id="IPR011333">
    <property type="entry name" value="SKP1/BTB/POZ_sf"/>
</dbReference>
<dbReference type="AlphaFoldDB" id="A0A076KYQ9"/>